<name>A0A381TR95_9ZZZZ</name>
<dbReference type="GO" id="GO:1904680">
    <property type="term" value="F:peptide transmembrane transporter activity"/>
    <property type="evidence" value="ECO:0007669"/>
    <property type="project" value="TreeGrafter"/>
</dbReference>
<dbReference type="GO" id="GO:0015833">
    <property type="term" value="P:peptide transport"/>
    <property type="evidence" value="ECO:0007669"/>
    <property type="project" value="TreeGrafter"/>
</dbReference>
<protein>
    <recommendedName>
        <fullName evidence="6">Solute-binding protein family 5 domain-containing protein</fullName>
    </recommendedName>
</protein>
<dbReference type="GO" id="GO:0030313">
    <property type="term" value="C:cell envelope"/>
    <property type="evidence" value="ECO:0007669"/>
    <property type="project" value="UniProtKB-SubCell"/>
</dbReference>
<sequence>MNNFHKILIKMSTYIATTSLLLLVVACGSPSETTESQLKAESTAVSPMSNPSPSAKSGPVTLADAAVPAPTTGGEAQSSGTFNRLWADPPTLDPHLTSDTTSAGIVVEIFGGLVSFDTSLNLVADLAESWEISSDAQTYTFKIRDNAVFHNGKQVTAHDFKWSLERAANPDTASPVAETYLGDIVGVNEVLEGNATSIRGIKVIDDKTVQIQIDAPKAYFLQKLTYPTAFVVDRENVEEGGRTWTDKPNGSGPFRMVEYKIGERLILERHDDYHLEPAKLKKIQMNLAGGSSMAMYENDEIDLTGVSLFDLERIKDPSDPLHSDLVVANPSFSISYIGFNVGQPPFDDLSFRQALNHAVDKELIAKEVLADLVVPAYSILPPGFPGHSADIEGLRYDPVLAKKLLSESRYGDPNIRPRIVITIPGTGGTPNLDLEVIINMWKENLGVEVEIQQVEWATYLRDLDRQKFQAYGGLGWEADYPDPQDFLDILFHTESDNNNGAFSNAKADSLLEEARVEVDVVRRMNLYREAEELIVNDAPWLPLWFAGERHVLIKPYVKGYTITPMIVPKMRHVYIED</sequence>
<dbReference type="InterPro" id="IPR030678">
    <property type="entry name" value="Peptide/Ni-bd"/>
</dbReference>
<dbReference type="PIRSF" id="PIRSF002741">
    <property type="entry name" value="MppA"/>
    <property type="match status" value="1"/>
</dbReference>
<dbReference type="Pfam" id="PF00496">
    <property type="entry name" value="SBP_bac_5"/>
    <property type="match status" value="1"/>
</dbReference>
<evidence type="ECO:0000256" key="3">
    <source>
        <dbReference type="ARBA" id="ARBA00022448"/>
    </source>
</evidence>
<dbReference type="EMBL" id="UINC01005028">
    <property type="protein sequence ID" value="SVA18556.1"/>
    <property type="molecule type" value="Genomic_DNA"/>
</dbReference>
<dbReference type="Gene3D" id="3.90.76.10">
    <property type="entry name" value="Dipeptide-binding Protein, Domain 1"/>
    <property type="match status" value="1"/>
</dbReference>
<evidence type="ECO:0000259" key="6">
    <source>
        <dbReference type="Pfam" id="PF00496"/>
    </source>
</evidence>
<accession>A0A381TR95</accession>
<dbReference type="GO" id="GO:0042597">
    <property type="term" value="C:periplasmic space"/>
    <property type="evidence" value="ECO:0007669"/>
    <property type="project" value="UniProtKB-ARBA"/>
</dbReference>
<dbReference type="CDD" id="cd08504">
    <property type="entry name" value="PBP2_OppA"/>
    <property type="match status" value="1"/>
</dbReference>
<proteinExistence type="inferred from homology"/>
<reference evidence="7" key="1">
    <citation type="submission" date="2018-05" db="EMBL/GenBank/DDBJ databases">
        <authorList>
            <person name="Lanie J.A."/>
            <person name="Ng W.-L."/>
            <person name="Kazmierczak K.M."/>
            <person name="Andrzejewski T.M."/>
            <person name="Davidsen T.M."/>
            <person name="Wayne K.J."/>
            <person name="Tettelin H."/>
            <person name="Glass J.I."/>
            <person name="Rusch D."/>
            <person name="Podicherti R."/>
            <person name="Tsui H.-C.T."/>
            <person name="Winkler M.E."/>
        </authorList>
    </citation>
    <scope>NUCLEOTIDE SEQUENCE</scope>
</reference>
<dbReference type="InterPro" id="IPR039424">
    <property type="entry name" value="SBP_5"/>
</dbReference>
<feature type="region of interest" description="Disordered" evidence="5">
    <location>
        <begin position="37"/>
        <end position="84"/>
    </location>
</feature>
<evidence type="ECO:0000256" key="4">
    <source>
        <dbReference type="ARBA" id="ARBA00022729"/>
    </source>
</evidence>
<dbReference type="AlphaFoldDB" id="A0A381TR95"/>
<dbReference type="PANTHER" id="PTHR30290:SF10">
    <property type="entry name" value="PERIPLASMIC OLIGOPEPTIDE-BINDING PROTEIN-RELATED"/>
    <property type="match status" value="1"/>
</dbReference>
<feature type="domain" description="Solute-binding protein family 5" evidence="6">
    <location>
        <begin position="122"/>
        <end position="497"/>
    </location>
</feature>
<evidence type="ECO:0000313" key="7">
    <source>
        <dbReference type="EMBL" id="SVA18556.1"/>
    </source>
</evidence>
<gene>
    <name evidence="7" type="ORF">METZ01_LOCUS71410</name>
</gene>
<dbReference type="Gene3D" id="3.10.105.10">
    <property type="entry name" value="Dipeptide-binding Protein, Domain 3"/>
    <property type="match status" value="1"/>
</dbReference>
<keyword evidence="4" id="KW-0732">Signal</keyword>
<dbReference type="SUPFAM" id="SSF53850">
    <property type="entry name" value="Periplasmic binding protein-like II"/>
    <property type="match status" value="1"/>
</dbReference>
<organism evidence="7">
    <name type="scientific">marine metagenome</name>
    <dbReference type="NCBI Taxonomy" id="408172"/>
    <lineage>
        <taxon>unclassified sequences</taxon>
        <taxon>metagenomes</taxon>
        <taxon>ecological metagenomes</taxon>
    </lineage>
</organism>
<dbReference type="InterPro" id="IPR000914">
    <property type="entry name" value="SBP_5_dom"/>
</dbReference>
<dbReference type="PROSITE" id="PS51257">
    <property type="entry name" value="PROKAR_LIPOPROTEIN"/>
    <property type="match status" value="1"/>
</dbReference>
<evidence type="ECO:0000256" key="1">
    <source>
        <dbReference type="ARBA" id="ARBA00004196"/>
    </source>
</evidence>
<comment type="similarity">
    <text evidence="2">Belongs to the bacterial solute-binding protein 5 family.</text>
</comment>
<comment type="subcellular location">
    <subcellularLocation>
        <location evidence="1">Cell envelope</location>
    </subcellularLocation>
</comment>
<evidence type="ECO:0000256" key="5">
    <source>
        <dbReference type="SAM" id="MobiDB-lite"/>
    </source>
</evidence>
<keyword evidence="3" id="KW-0813">Transport</keyword>
<dbReference type="PANTHER" id="PTHR30290">
    <property type="entry name" value="PERIPLASMIC BINDING COMPONENT OF ABC TRANSPORTER"/>
    <property type="match status" value="1"/>
</dbReference>
<dbReference type="GO" id="GO:0043190">
    <property type="term" value="C:ATP-binding cassette (ABC) transporter complex"/>
    <property type="evidence" value="ECO:0007669"/>
    <property type="project" value="InterPro"/>
</dbReference>
<feature type="compositionally biased region" description="Polar residues" evidence="5">
    <location>
        <begin position="37"/>
        <end position="55"/>
    </location>
</feature>
<dbReference type="Gene3D" id="3.40.190.10">
    <property type="entry name" value="Periplasmic binding protein-like II"/>
    <property type="match status" value="1"/>
</dbReference>
<evidence type="ECO:0000256" key="2">
    <source>
        <dbReference type="ARBA" id="ARBA00005695"/>
    </source>
</evidence>